<accession>Q028K1</accession>
<dbReference type="Gene3D" id="1.25.40.10">
    <property type="entry name" value="Tetratricopeptide repeat domain"/>
    <property type="match status" value="1"/>
</dbReference>
<dbReference type="KEGG" id="sus:Acid_1560"/>
<feature type="domain" description="Thioredoxin" evidence="2">
    <location>
        <begin position="199"/>
        <end position="352"/>
    </location>
</feature>
<gene>
    <name evidence="3" type="ordered locus">Acid_1560</name>
</gene>
<dbReference type="Gene3D" id="3.40.30.10">
    <property type="entry name" value="Glutaredoxin"/>
    <property type="match status" value="1"/>
</dbReference>
<dbReference type="InterPro" id="IPR050553">
    <property type="entry name" value="Thioredoxin_ResA/DsbE_sf"/>
</dbReference>
<dbReference type="GO" id="GO:0016491">
    <property type="term" value="F:oxidoreductase activity"/>
    <property type="evidence" value="ECO:0007669"/>
    <property type="project" value="InterPro"/>
</dbReference>
<dbReference type="EMBL" id="CP000473">
    <property type="protein sequence ID" value="ABJ82551.1"/>
    <property type="molecule type" value="Genomic_DNA"/>
</dbReference>
<evidence type="ECO:0000259" key="2">
    <source>
        <dbReference type="PROSITE" id="PS51352"/>
    </source>
</evidence>
<proteinExistence type="predicted"/>
<dbReference type="PANTHER" id="PTHR42852">
    <property type="entry name" value="THIOL:DISULFIDE INTERCHANGE PROTEIN DSBE"/>
    <property type="match status" value="1"/>
</dbReference>
<dbReference type="eggNOG" id="COG0526">
    <property type="taxonomic scope" value="Bacteria"/>
</dbReference>
<organism evidence="3">
    <name type="scientific">Solibacter usitatus (strain Ellin6076)</name>
    <dbReference type="NCBI Taxonomy" id="234267"/>
    <lineage>
        <taxon>Bacteria</taxon>
        <taxon>Pseudomonadati</taxon>
        <taxon>Acidobacteriota</taxon>
        <taxon>Terriglobia</taxon>
        <taxon>Bryobacterales</taxon>
        <taxon>Solibacteraceae</taxon>
        <taxon>Candidatus Solibacter</taxon>
    </lineage>
</organism>
<dbReference type="CDD" id="cd02966">
    <property type="entry name" value="TlpA_like_family"/>
    <property type="match status" value="1"/>
</dbReference>
<protein>
    <submittedName>
        <fullName evidence="3">Redoxin domain protein</fullName>
    </submittedName>
</protein>
<sequence length="353" mass="38538">MARSKPAESRLQAGLPAPQGEAPSFRRVRANRCTVIQGEPQMMRANKRSVIPILLLLALTAYGQQPSLINAVRTLIAGHDVPAAERLARSYQARTGPTPELAAAFSWIARAQFDAKNYDQADALAQETTKIASRFLMGQKLDDDPWLPTAQGAAIEVHAQVLAARGERAEALEYLRGQLKQFTGTSLAERIRKNINLLSLEGKPAPPLEEKEWLGPKPPSLAALRGHPVLLFFWAHWCSDCKAEIGIIANLRRTFAPQGLAVIGPTRLYGYVAGGEDAPAEKEKLYIEQVRKRFYADLLDMPAPLSAANFVAYGASSTPTLVLIDGGGIVRYYHPGNASEAELTARIRAALRK</sequence>
<dbReference type="PANTHER" id="PTHR42852:SF13">
    <property type="entry name" value="PROTEIN DIPZ"/>
    <property type="match status" value="1"/>
</dbReference>
<dbReference type="InterPro" id="IPR036249">
    <property type="entry name" value="Thioredoxin-like_sf"/>
</dbReference>
<dbReference type="AlphaFoldDB" id="Q028K1"/>
<dbReference type="InterPro" id="IPR013766">
    <property type="entry name" value="Thioredoxin_domain"/>
</dbReference>
<dbReference type="SUPFAM" id="SSF48452">
    <property type="entry name" value="TPR-like"/>
    <property type="match status" value="1"/>
</dbReference>
<dbReference type="InParanoid" id="Q028K1"/>
<evidence type="ECO:0000313" key="3">
    <source>
        <dbReference type="EMBL" id="ABJ82551.1"/>
    </source>
</evidence>
<dbReference type="SUPFAM" id="SSF52833">
    <property type="entry name" value="Thioredoxin-like"/>
    <property type="match status" value="1"/>
</dbReference>
<dbReference type="PROSITE" id="PS51352">
    <property type="entry name" value="THIOREDOXIN_2"/>
    <property type="match status" value="1"/>
</dbReference>
<feature type="region of interest" description="Disordered" evidence="1">
    <location>
        <begin position="1"/>
        <end position="23"/>
    </location>
</feature>
<dbReference type="GO" id="GO:0006950">
    <property type="term" value="P:response to stress"/>
    <property type="evidence" value="ECO:0007669"/>
    <property type="project" value="UniProtKB-ARBA"/>
</dbReference>
<dbReference type="InterPro" id="IPR000866">
    <property type="entry name" value="AhpC/TSA"/>
</dbReference>
<dbReference type="Pfam" id="PF00578">
    <property type="entry name" value="AhpC-TSA"/>
    <property type="match status" value="1"/>
</dbReference>
<dbReference type="STRING" id="234267.Acid_1560"/>
<dbReference type="GO" id="GO:0016209">
    <property type="term" value="F:antioxidant activity"/>
    <property type="evidence" value="ECO:0007669"/>
    <property type="project" value="InterPro"/>
</dbReference>
<name>Q028K1_SOLUE</name>
<reference evidence="3" key="1">
    <citation type="submission" date="2006-10" db="EMBL/GenBank/DDBJ databases">
        <title>Complete sequence of Solibacter usitatus Ellin6076.</title>
        <authorList>
            <consortium name="US DOE Joint Genome Institute"/>
            <person name="Copeland A."/>
            <person name="Lucas S."/>
            <person name="Lapidus A."/>
            <person name="Barry K."/>
            <person name="Detter J.C."/>
            <person name="Glavina del Rio T."/>
            <person name="Hammon N."/>
            <person name="Israni S."/>
            <person name="Dalin E."/>
            <person name="Tice H."/>
            <person name="Pitluck S."/>
            <person name="Thompson L.S."/>
            <person name="Brettin T."/>
            <person name="Bruce D."/>
            <person name="Han C."/>
            <person name="Tapia R."/>
            <person name="Gilna P."/>
            <person name="Schmutz J."/>
            <person name="Larimer F."/>
            <person name="Land M."/>
            <person name="Hauser L."/>
            <person name="Kyrpides N."/>
            <person name="Mikhailova N."/>
            <person name="Janssen P.H."/>
            <person name="Kuske C.R."/>
            <person name="Richardson P."/>
        </authorList>
    </citation>
    <scope>NUCLEOTIDE SEQUENCE</scope>
    <source>
        <strain evidence="3">Ellin6076</strain>
    </source>
</reference>
<dbReference type="HOGENOM" id="CLU_785033_0_0_0"/>
<evidence type="ECO:0000256" key="1">
    <source>
        <dbReference type="SAM" id="MobiDB-lite"/>
    </source>
</evidence>
<dbReference type="InterPro" id="IPR011990">
    <property type="entry name" value="TPR-like_helical_dom_sf"/>
</dbReference>